<dbReference type="OrthoDB" id="1112565at2759"/>
<dbReference type="InParanoid" id="A0A2P6NTG3"/>
<dbReference type="PROSITE" id="PS00478">
    <property type="entry name" value="LIM_DOMAIN_1"/>
    <property type="match status" value="1"/>
</dbReference>
<evidence type="ECO:0000313" key="7">
    <source>
        <dbReference type="EMBL" id="PRP87269.1"/>
    </source>
</evidence>
<gene>
    <name evidence="7" type="ORF">PROFUN_01531</name>
</gene>
<comment type="caution">
    <text evidence="7">The sequence shown here is derived from an EMBL/GenBank/DDBJ whole genome shotgun (WGS) entry which is preliminary data.</text>
</comment>
<name>A0A2P6NTG3_9EUKA</name>
<accession>A0A2P6NTG3</accession>
<dbReference type="Gene3D" id="2.10.110.10">
    <property type="entry name" value="Cysteine Rich Protein"/>
    <property type="match status" value="2"/>
</dbReference>
<dbReference type="PROSITE" id="PS50023">
    <property type="entry name" value="LIM_DOMAIN_2"/>
    <property type="match status" value="1"/>
</dbReference>
<protein>
    <recommendedName>
        <fullName evidence="6">LIM zinc-binding domain-containing protein</fullName>
    </recommendedName>
</protein>
<dbReference type="SUPFAM" id="SSF57716">
    <property type="entry name" value="Glucocorticoid receptor-like (DNA-binding domain)"/>
    <property type="match status" value="1"/>
</dbReference>
<dbReference type="Pfam" id="PF00412">
    <property type="entry name" value="LIM"/>
    <property type="match status" value="2"/>
</dbReference>
<dbReference type="GO" id="GO:0003712">
    <property type="term" value="F:transcription coregulator activity"/>
    <property type="evidence" value="ECO:0007669"/>
    <property type="project" value="TreeGrafter"/>
</dbReference>
<feature type="domain" description="LIM zinc-binding" evidence="6">
    <location>
        <begin position="100"/>
        <end position="160"/>
    </location>
</feature>
<dbReference type="GO" id="GO:0046872">
    <property type="term" value="F:metal ion binding"/>
    <property type="evidence" value="ECO:0007669"/>
    <property type="project" value="UniProtKB-KW"/>
</dbReference>
<keyword evidence="2" id="KW-0677">Repeat</keyword>
<evidence type="ECO:0000256" key="4">
    <source>
        <dbReference type="ARBA" id="ARBA00023038"/>
    </source>
</evidence>
<keyword evidence="4 5" id="KW-0440">LIM domain</keyword>
<evidence type="ECO:0000256" key="3">
    <source>
        <dbReference type="ARBA" id="ARBA00022833"/>
    </source>
</evidence>
<dbReference type="PANTHER" id="PTHR24205:SF16">
    <property type="entry name" value="GH01042P-RELATED"/>
    <property type="match status" value="1"/>
</dbReference>
<dbReference type="PANTHER" id="PTHR24205">
    <property type="entry name" value="FOUR AND A HALF LIM DOMAINS PROTEIN"/>
    <property type="match status" value="1"/>
</dbReference>
<evidence type="ECO:0000313" key="8">
    <source>
        <dbReference type="Proteomes" id="UP000241769"/>
    </source>
</evidence>
<dbReference type="SMART" id="SM00132">
    <property type="entry name" value="LIM"/>
    <property type="match status" value="2"/>
</dbReference>
<evidence type="ECO:0000256" key="2">
    <source>
        <dbReference type="ARBA" id="ARBA00022737"/>
    </source>
</evidence>
<evidence type="ECO:0000256" key="1">
    <source>
        <dbReference type="ARBA" id="ARBA00022723"/>
    </source>
</evidence>
<keyword evidence="3 5" id="KW-0862">Zinc</keyword>
<evidence type="ECO:0000256" key="5">
    <source>
        <dbReference type="PROSITE-ProRule" id="PRU00125"/>
    </source>
</evidence>
<organism evidence="7 8">
    <name type="scientific">Planoprotostelium fungivorum</name>
    <dbReference type="NCBI Taxonomy" id="1890364"/>
    <lineage>
        <taxon>Eukaryota</taxon>
        <taxon>Amoebozoa</taxon>
        <taxon>Evosea</taxon>
        <taxon>Variosea</taxon>
        <taxon>Cavosteliida</taxon>
        <taxon>Cavosteliaceae</taxon>
        <taxon>Planoprotostelium</taxon>
    </lineage>
</organism>
<dbReference type="InterPro" id="IPR001781">
    <property type="entry name" value="Znf_LIM"/>
</dbReference>
<dbReference type="EMBL" id="MDYQ01000021">
    <property type="protein sequence ID" value="PRP87269.1"/>
    <property type="molecule type" value="Genomic_DNA"/>
</dbReference>
<keyword evidence="8" id="KW-1185">Reference proteome</keyword>
<reference evidence="7 8" key="1">
    <citation type="journal article" date="2018" name="Genome Biol. Evol.">
        <title>Multiple Roots of Fruiting Body Formation in Amoebozoa.</title>
        <authorList>
            <person name="Hillmann F."/>
            <person name="Forbes G."/>
            <person name="Novohradska S."/>
            <person name="Ferling I."/>
            <person name="Riege K."/>
            <person name="Groth M."/>
            <person name="Westermann M."/>
            <person name="Marz M."/>
            <person name="Spaller T."/>
            <person name="Winckler T."/>
            <person name="Schaap P."/>
            <person name="Glockner G."/>
        </authorList>
    </citation>
    <scope>NUCLEOTIDE SEQUENCE [LARGE SCALE GENOMIC DNA]</scope>
    <source>
        <strain evidence="7 8">Jena</strain>
    </source>
</reference>
<proteinExistence type="predicted"/>
<sequence length="160" mass="17790">MAHLSNSKDTRIIQGGSITLPCKSCLQGFYASDIVQKTTDNHYFHSRCFNCATCKHPFVLPMEQQTEHNLNSSKPLLVEKVHEVKGLPYCVKCYPAACQNRCSQCTKVIKSSMPFMQMKGNSNMYHPECFVCSNENCNTKLSGGYIIKAGKGYCPSCGAK</sequence>
<evidence type="ECO:0000259" key="6">
    <source>
        <dbReference type="PROSITE" id="PS50023"/>
    </source>
</evidence>
<dbReference type="AlphaFoldDB" id="A0A2P6NTG3"/>
<keyword evidence="1 5" id="KW-0479">Metal-binding</keyword>
<dbReference type="GO" id="GO:0005634">
    <property type="term" value="C:nucleus"/>
    <property type="evidence" value="ECO:0007669"/>
    <property type="project" value="TreeGrafter"/>
</dbReference>
<dbReference type="Proteomes" id="UP000241769">
    <property type="component" value="Unassembled WGS sequence"/>
</dbReference>